<keyword evidence="4 7" id="KW-0378">Hydrolase</keyword>
<dbReference type="Gene3D" id="3.60.15.10">
    <property type="entry name" value="Ribonuclease Z/Hydroxyacylglutathione hydrolase-like"/>
    <property type="match status" value="1"/>
</dbReference>
<evidence type="ECO:0000256" key="5">
    <source>
        <dbReference type="ARBA" id="ARBA00022833"/>
    </source>
</evidence>
<dbReference type="GO" id="GO:0016787">
    <property type="term" value="F:hydrolase activity"/>
    <property type="evidence" value="ECO:0007669"/>
    <property type="project" value="UniProtKB-KW"/>
</dbReference>
<dbReference type="InterPro" id="IPR001279">
    <property type="entry name" value="Metallo-B-lactamas"/>
</dbReference>
<keyword evidence="3" id="KW-0479">Metal-binding</keyword>
<sequence>MKMDVISAGRLKMRKSIYMPAENKDDMVELPVVSVLLRHPSGNVLFDTGCAPEAGEDPIARWGGLARVMQPIFGLGDTVVAQLPRFGLGADDIDVVICSHLHPDHCGCNAAFARATVIAHRAELAAARAEDGPRQGYLPQEWDIPQGYEEIEGEKDLFGDNRIVLVPMPGHSPGLTAARVELNRDGTFLLASDAAPMMCHVDETRAPKNSWDIGLATNALAEIRAEKDRGTTVICGHDDAQWQELRARKEGFR</sequence>
<feature type="domain" description="Metallo-beta-lactamase" evidence="6">
    <location>
        <begin position="31"/>
        <end position="237"/>
    </location>
</feature>
<comment type="caution">
    <text evidence="7">The sequence shown here is derived from an EMBL/GenBank/DDBJ whole genome shotgun (WGS) entry which is preliminary data.</text>
</comment>
<dbReference type="Proteomes" id="UP000477083">
    <property type="component" value="Unassembled WGS sequence"/>
</dbReference>
<dbReference type="RefSeq" id="WP_161348521.1">
    <property type="nucleotide sequence ID" value="NZ_BMGW01000016.1"/>
</dbReference>
<evidence type="ECO:0000256" key="2">
    <source>
        <dbReference type="ARBA" id="ARBA00007749"/>
    </source>
</evidence>
<dbReference type="PANTHER" id="PTHR42978:SF2">
    <property type="entry name" value="102 KBASES UNSTABLE REGION: FROM 1 TO 119443"/>
    <property type="match status" value="1"/>
</dbReference>
<keyword evidence="8" id="KW-1185">Reference proteome</keyword>
<reference evidence="7 8" key="1">
    <citation type="submission" date="2020-01" db="EMBL/GenBank/DDBJ databases">
        <title>Frigidibacter albus SP32T (=CGMCC 1.13995T).</title>
        <authorList>
            <person name="Liao X."/>
        </authorList>
    </citation>
    <scope>NUCLEOTIDE SEQUENCE [LARGE SCALE GENOMIC DNA]</scope>
    <source>
        <strain evidence="7 8">SP32</strain>
    </source>
</reference>
<name>A0A6L8VLA1_9RHOB</name>
<dbReference type="CDD" id="cd07729">
    <property type="entry name" value="AHL_lactonase_MBL-fold"/>
    <property type="match status" value="1"/>
</dbReference>
<dbReference type="PANTHER" id="PTHR42978">
    <property type="entry name" value="QUORUM-QUENCHING LACTONASE YTNP-RELATED-RELATED"/>
    <property type="match status" value="1"/>
</dbReference>
<accession>A0A6L8VLA1</accession>
<dbReference type="Pfam" id="PF00753">
    <property type="entry name" value="Lactamase_B"/>
    <property type="match status" value="1"/>
</dbReference>
<dbReference type="SMART" id="SM00849">
    <property type="entry name" value="Lactamase_B"/>
    <property type="match status" value="1"/>
</dbReference>
<evidence type="ECO:0000256" key="4">
    <source>
        <dbReference type="ARBA" id="ARBA00022801"/>
    </source>
</evidence>
<dbReference type="InterPro" id="IPR036866">
    <property type="entry name" value="RibonucZ/Hydroxyglut_hydro"/>
</dbReference>
<gene>
    <name evidence="7" type="ORF">GS660_18770</name>
</gene>
<dbReference type="EMBL" id="WWNR01000016">
    <property type="protein sequence ID" value="MZQ91138.1"/>
    <property type="molecule type" value="Genomic_DNA"/>
</dbReference>
<protein>
    <submittedName>
        <fullName evidence="7">MBL fold metallo-hydrolase</fullName>
    </submittedName>
</protein>
<dbReference type="OrthoDB" id="9773738at2"/>
<evidence type="ECO:0000256" key="1">
    <source>
        <dbReference type="ARBA" id="ARBA00001947"/>
    </source>
</evidence>
<organism evidence="7 8">
    <name type="scientific">Frigidibacter albus</name>
    <dbReference type="NCBI Taxonomy" id="1465486"/>
    <lineage>
        <taxon>Bacteria</taxon>
        <taxon>Pseudomonadati</taxon>
        <taxon>Pseudomonadota</taxon>
        <taxon>Alphaproteobacteria</taxon>
        <taxon>Rhodobacterales</taxon>
        <taxon>Paracoccaceae</taxon>
        <taxon>Frigidibacter</taxon>
    </lineage>
</organism>
<dbReference type="InterPro" id="IPR051013">
    <property type="entry name" value="MBL_superfamily_lactonases"/>
</dbReference>
<proteinExistence type="inferred from homology"/>
<dbReference type="GO" id="GO:0046872">
    <property type="term" value="F:metal ion binding"/>
    <property type="evidence" value="ECO:0007669"/>
    <property type="project" value="UniProtKB-KW"/>
</dbReference>
<keyword evidence="5" id="KW-0862">Zinc</keyword>
<evidence type="ECO:0000313" key="7">
    <source>
        <dbReference type="EMBL" id="MZQ91138.1"/>
    </source>
</evidence>
<evidence type="ECO:0000259" key="6">
    <source>
        <dbReference type="SMART" id="SM00849"/>
    </source>
</evidence>
<evidence type="ECO:0000256" key="3">
    <source>
        <dbReference type="ARBA" id="ARBA00022723"/>
    </source>
</evidence>
<comment type="similarity">
    <text evidence="2">Belongs to the metallo-beta-lactamase superfamily.</text>
</comment>
<dbReference type="AlphaFoldDB" id="A0A6L8VLA1"/>
<evidence type="ECO:0000313" key="8">
    <source>
        <dbReference type="Proteomes" id="UP000477083"/>
    </source>
</evidence>
<comment type="cofactor">
    <cofactor evidence="1">
        <name>Zn(2+)</name>
        <dbReference type="ChEBI" id="CHEBI:29105"/>
    </cofactor>
</comment>
<dbReference type="SUPFAM" id="SSF56281">
    <property type="entry name" value="Metallo-hydrolase/oxidoreductase"/>
    <property type="match status" value="1"/>
</dbReference>